<accession>A0A9D4CT91</accession>
<reference evidence="2" key="1">
    <citation type="journal article" date="2019" name="bioRxiv">
        <title>The Genome of the Zebra Mussel, Dreissena polymorpha: A Resource for Invasive Species Research.</title>
        <authorList>
            <person name="McCartney M.A."/>
            <person name="Auch B."/>
            <person name="Kono T."/>
            <person name="Mallez S."/>
            <person name="Zhang Y."/>
            <person name="Obille A."/>
            <person name="Becker A."/>
            <person name="Abrahante J.E."/>
            <person name="Garbe J."/>
            <person name="Badalamenti J.P."/>
            <person name="Herman A."/>
            <person name="Mangelson H."/>
            <person name="Liachko I."/>
            <person name="Sullivan S."/>
            <person name="Sone E.D."/>
            <person name="Koren S."/>
            <person name="Silverstein K.A.T."/>
            <person name="Beckman K.B."/>
            <person name="Gohl D.M."/>
        </authorList>
    </citation>
    <scope>NUCLEOTIDE SEQUENCE</scope>
    <source>
        <strain evidence="2">Duluth1</strain>
        <tissue evidence="2">Whole animal</tissue>
    </source>
</reference>
<comment type="caution">
    <text evidence="2">The sequence shown here is derived from an EMBL/GenBank/DDBJ whole genome shotgun (WGS) entry which is preliminary data.</text>
</comment>
<proteinExistence type="predicted"/>
<dbReference type="Proteomes" id="UP000828390">
    <property type="component" value="Unassembled WGS sequence"/>
</dbReference>
<organism evidence="2 3">
    <name type="scientific">Dreissena polymorpha</name>
    <name type="common">Zebra mussel</name>
    <name type="synonym">Mytilus polymorpha</name>
    <dbReference type="NCBI Taxonomy" id="45954"/>
    <lineage>
        <taxon>Eukaryota</taxon>
        <taxon>Metazoa</taxon>
        <taxon>Spiralia</taxon>
        <taxon>Lophotrochozoa</taxon>
        <taxon>Mollusca</taxon>
        <taxon>Bivalvia</taxon>
        <taxon>Autobranchia</taxon>
        <taxon>Heteroconchia</taxon>
        <taxon>Euheterodonta</taxon>
        <taxon>Imparidentia</taxon>
        <taxon>Neoheterodontei</taxon>
        <taxon>Myida</taxon>
        <taxon>Dreissenoidea</taxon>
        <taxon>Dreissenidae</taxon>
        <taxon>Dreissena</taxon>
    </lineage>
</organism>
<evidence type="ECO:0000313" key="3">
    <source>
        <dbReference type="Proteomes" id="UP000828390"/>
    </source>
</evidence>
<feature type="region of interest" description="Disordered" evidence="1">
    <location>
        <begin position="1"/>
        <end position="24"/>
    </location>
</feature>
<dbReference type="EMBL" id="JAIWYP010000012">
    <property type="protein sequence ID" value="KAH3730349.1"/>
    <property type="molecule type" value="Genomic_DNA"/>
</dbReference>
<keyword evidence="3" id="KW-1185">Reference proteome</keyword>
<evidence type="ECO:0000256" key="1">
    <source>
        <dbReference type="SAM" id="MobiDB-lite"/>
    </source>
</evidence>
<sequence length="69" mass="7966">MASLRVSRYNSSPTGDKCTPSGRKKPGVFASMFTVILVLRLAHCTHTRPNLFIWRRFDVIIFLGREERQ</sequence>
<evidence type="ECO:0000313" key="2">
    <source>
        <dbReference type="EMBL" id="KAH3730349.1"/>
    </source>
</evidence>
<name>A0A9D4CT91_DREPO</name>
<protein>
    <submittedName>
        <fullName evidence="2">Uncharacterized protein</fullName>
    </submittedName>
</protein>
<dbReference type="AlphaFoldDB" id="A0A9D4CT91"/>
<gene>
    <name evidence="2" type="ORF">DPMN_056333</name>
</gene>
<reference evidence="2" key="2">
    <citation type="submission" date="2020-11" db="EMBL/GenBank/DDBJ databases">
        <authorList>
            <person name="McCartney M.A."/>
            <person name="Auch B."/>
            <person name="Kono T."/>
            <person name="Mallez S."/>
            <person name="Becker A."/>
            <person name="Gohl D.M."/>
            <person name="Silverstein K.A.T."/>
            <person name="Koren S."/>
            <person name="Bechman K.B."/>
            <person name="Herman A."/>
            <person name="Abrahante J.E."/>
            <person name="Garbe J."/>
        </authorList>
    </citation>
    <scope>NUCLEOTIDE SEQUENCE</scope>
    <source>
        <strain evidence="2">Duluth1</strain>
        <tissue evidence="2">Whole animal</tissue>
    </source>
</reference>